<organism evidence="4 5">
    <name type="scientific">Candidatus Fimicola merdigallinarum</name>
    <dbReference type="NCBI Taxonomy" id="2840819"/>
    <lineage>
        <taxon>Bacteria</taxon>
        <taxon>Bacillati</taxon>
        <taxon>Bacillota</taxon>
        <taxon>Clostridia</taxon>
        <taxon>Lachnospirales</taxon>
        <taxon>Lachnospiraceae</taxon>
        <taxon>Lachnospiraceae incertae sedis</taxon>
        <taxon>Candidatus Fimicola</taxon>
    </lineage>
</organism>
<comment type="caution">
    <text evidence="4">The sequence shown here is derived from an EMBL/GenBank/DDBJ whole genome shotgun (WGS) entry which is preliminary data.</text>
</comment>
<dbReference type="Gene3D" id="3.20.20.370">
    <property type="entry name" value="Glycoside hydrolase/deacetylase"/>
    <property type="match status" value="1"/>
</dbReference>
<dbReference type="PROSITE" id="PS51272">
    <property type="entry name" value="SLH"/>
    <property type="match status" value="1"/>
</dbReference>
<dbReference type="InterPro" id="IPR011330">
    <property type="entry name" value="Glyco_hydro/deAcase_b/a-brl"/>
</dbReference>
<feature type="domain" description="NodB homology" evidence="3">
    <location>
        <begin position="196"/>
        <end position="388"/>
    </location>
</feature>
<dbReference type="GO" id="GO:0005975">
    <property type="term" value="P:carbohydrate metabolic process"/>
    <property type="evidence" value="ECO:0007669"/>
    <property type="project" value="InterPro"/>
</dbReference>
<dbReference type="InterPro" id="IPR001119">
    <property type="entry name" value="SLH_dom"/>
</dbReference>
<sequence length="402" mass="45261">MKKIIYLVAIIILMNLLSLNIDANESIFATGFIPKYEERENFYIDKGELSKYISNMYENLSQTKLPDAPNHFVDVDTNIYNYIPKLYNMGIVTGVSDVKFGVANTVTYNEICNMIYNSVKLIYADVPLGDNPLNFAISRGLVPQDINPDDTITLKNAVDIMGKTMISAPHFEVVVNIEDKKDEPVVEDNTNVEEGPTAYLTFDDAPSENTIKILDTLKKYNVKATFYLTGNADPEIVKRMVAEGHAVGNHTFSHDYAYIYSSVENFFNDFYKEEAYLESILGYKTTLVRLPGGSNNSVSKKYGSSDIMQKITAELTQRGYTYTDWNSDSKDASTKNITPEQVKANVFETVKSDRDAVVLMHQTKGKEATAEALASIIEEFKNRGFKFDTVSETSFNAHFTIR</sequence>
<dbReference type="PANTHER" id="PTHR10587:SF125">
    <property type="entry name" value="POLYSACCHARIDE DEACETYLASE YHEN-RELATED"/>
    <property type="match status" value="1"/>
</dbReference>
<evidence type="ECO:0000256" key="1">
    <source>
        <dbReference type="ARBA" id="ARBA00022737"/>
    </source>
</evidence>
<protein>
    <submittedName>
        <fullName evidence="4">Polysaccharide deacetylase</fullName>
    </submittedName>
</protein>
<name>A0A9D9H0E8_9FIRM</name>
<dbReference type="Pfam" id="PF01522">
    <property type="entry name" value="Polysacc_deac_1"/>
    <property type="match status" value="1"/>
</dbReference>
<reference evidence="4" key="1">
    <citation type="submission" date="2020-10" db="EMBL/GenBank/DDBJ databases">
        <authorList>
            <person name="Gilroy R."/>
        </authorList>
    </citation>
    <scope>NUCLEOTIDE SEQUENCE</scope>
    <source>
        <strain evidence="4">F6-4510</strain>
    </source>
</reference>
<reference evidence="4" key="2">
    <citation type="journal article" date="2021" name="PeerJ">
        <title>Extensive microbial diversity within the chicken gut microbiome revealed by metagenomics and culture.</title>
        <authorList>
            <person name="Gilroy R."/>
            <person name="Ravi A."/>
            <person name="Getino M."/>
            <person name="Pursley I."/>
            <person name="Horton D.L."/>
            <person name="Alikhan N.F."/>
            <person name="Baker D."/>
            <person name="Gharbi K."/>
            <person name="Hall N."/>
            <person name="Watson M."/>
            <person name="Adriaenssens E.M."/>
            <person name="Foster-Nyarko E."/>
            <person name="Jarju S."/>
            <person name="Secka A."/>
            <person name="Antonio M."/>
            <person name="Oren A."/>
            <person name="Chaudhuri R.R."/>
            <person name="La Ragione R."/>
            <person name="Hildebrand F."/>
            <person name="Pallen M.J."/>
        </authorList>
    </citation>
    <scope>NUCLEOTIDE SEQUENCE</scope>
    <source>
        <strain evidence="4">F6-4510</strain>
    </source>
</reference>
<dbReference type="EMBL" id="JADIMX010000023">
    <property type="protein sequence ID" value="MBO8433880.1"/>
    <property type="molecule type" value="Genomic_DNA"/>
</dbReference>
<dbReference type="InterPro" id="IPR002509">
    <property type="entry name" value="NODB_dom"/>
</dbReference>
<dbReference type="Proteomes" id="UP000823611">
    <property type="component" value="Unassembled WGS sequence"/>
</dbReference>
<feature type="domain" description="SLH" evidence="2">
    <location>
        <begin position="66"/>
        <end position="129"/>
    </location>
</feature>
<dbReference type="PROSITE" id="PS51677">
    <property type="entry name" value="NODB"/>
    <property type="match status" value="1"/>
</dbReference>
<evidence type="ECO:0000259" key="3">
    <source>
        <dbReference type="PROSITE" id="PS51677"/>
    </source>
</evidence>
<gene>
    <name evidence="4" type="ORF">IAC55_00980</name>
</gene>
<dbReference type="CDD" id="cd10944">
    <property type="entry name" value="CE4_SmPgdA_like"/>
    <property type="match status" value="1"/>
</dbReference>
<keyword evidence="1" id="KW-0677">Repeat</keyword>
<dbReference type="SUPFAM" id="SSF88713">
    <property type="entry name" value="Glycoside hydrolase/deacetylase"/>
    <property type="match status" value="1"/>
</dbReference>
<evidence type="ECO:0000313" key="5">
    <source>
        <dbReference type="Proteomes" id="UP000823611"/>
    </source>
</evidence>
<dbReference type="PANTHER" id="PTHR10587">
    <property type="entry name" value="GLYCOSYL TRANSFERASE-RELATED"/>
    <property type="match status" value="1"/>
</dbReference>
<dbReference type="InterPro" id="IPR050248">
    <property type="entry name" value="Polysacc_deacetylase_ArnD"/>
</dbReference>
<dbReference type="GO" id="GO:0016810">
    <property type="term" value="F:hydrolase activity, acting on carbon-nitrogen (but not peptide) bonds"/>
    <property type="evidence" value="ECO:0007669"/>
    <property type="project" value="InterPro"/>
</dbReference>
<accession>A0A9D9H0E8</accession>
<dbReference type="AlphaFoldDB" id="A0A9D9H0E8"/>
<proteinExistence type="predicted"/>
<evidence type="ECO:0000313" key="4">
    <source>
        <dbReference type="EMBL" id="MBO8433880.1"/>
    </source>
</evidence>
<evidence type="ECO:0000259" key="2">
    <source>
        <dbReference type="PROSITE" id="PS51272"/>
    </source>
</evidence>